<feature type="domain" description="Carrier" evidence="5">
    <location>
        <begin position="2002"/>
        <end position="2077"/>
    </location>
</feature>
<dbReference type="Gene3D" id="1.10.1200.10">
    <property type="entry name" value="ACP-like"/>
    <property type="match status" value="2"/>
</dbReference>
<dbReference type="PROSITE" id="PS00012">
    <property type="entry name" value="PHOSPHOPANTETHEINE"/>
    <property type="match status" value="2"/>
</dbReference>
<dbReference type="SUPFAM" id="SSF52777">
    <property type="entry name" value="CoA-dependent acyltransferases"/>
    <property type="match status" value="4"/>
</dbReference>
<dbReference type="PANTHER" id="PTHR45527">
    <property type="entry name" value="NONRIBOSOMAL PEPTIDE SYNTHETASE"/>
    <property type="match status" value="1"/>
</dbReference>
<comment type="caution">
    <text evidence="6">The sequence shown here is derived from an EMBL/GenBank/DDBJ whole genome shotgun (WGS) entry which is preliminary data.</text>
</comment>
<dbReference type="NCBIfam" id="TIGR01733">
    <property type="entry name" value="AA-adenyl-dom"/>
    <property type="match status" value="2"/>
</dbReference>
<dbReference type="SUPFAM" id="SSF47336">
    <property type="entry name" value="ACP-like"/>
    <property type="match status" value="2"/>
</dbReference>
<dbReference type="InterPro" id="IPR045851">
    <property type="entry name" value="AMP-bd_C_sf"/>
</dbReference>
<dbReference type="FunFam" id="3.40.50.980:FF:000001">
    <property type="entry name" value="Non-ribosomal peptide synthetase"/>
    <property type="match status" value="1"/>
</dbReference>
<dbReference type="GO" id="GO:0005829">
    <property type="term" value="C:cytosol"/>
    <property type="evidence" value="ECO:0007669"/>
    <property type="project" value="TreeGrafter"/>
</dbReference>
<dbReference type="PANTHER" id="PTHR45527:SF1">
    <property type="entry name" value="FATTY ACID SYNTHASE"/>
    <property type="match status" value="1"/>
</dbReference>
<gene>
    <name evidence="6" type="ORF">BLA60_40950</name>
</gene>
<dbReference type="InterPro" id="IPR009081">
    <property type="entry name" value="PP-bd_ACP"/>
</dbReference>
<dbReference type="Proteomes" id="UP000185696">
    <property type="component" value="Unassembled WGS sequence"/>
</dbReference>
<keyword evidence="7" id="KW-1185">Reference proteome</keyword>
<dbReference type="CDD" id="cd05930">
    <property type="entry name" value="A_NRPS"/>
    <property type="match status" value="2"/>
</dbReference>
<name>A0A7Z1ATY5_9PSEU</name>
<sequence length="2095" mass="227427">MPLSAAQQQMWFLDRLQPDSSLYTIPVALRLRGTLDKAALRIAFQTIVDRHDALRTQLPDVSGVPEQRVTDIVVSIPEEDYENVPEPDKETVVRARTNAIAHAPFELGRGPLFRLRLIRLGEFDHILIIVAHHTVFDGASLGILLRELNEFYSAARAGRPPAAPPPPASYADFARWQATADLDGQLAFWRGKLATVPPPLQLTTDRPRPPVQSYRGACARFAVPAEIAERVAALSERAGTTVFLTFLTAFHVLLARYTAQRDIAVGVPVFNRPTAALDELIGCFVNTVTIRADLPGGITFLDALEHVSAEALDAFEHLDVPFDDVVRAVVPDRDTSYSPLVQVSFGMVTEQVAGRPELAGLDVETLEVERVTAKFDLSLDLLSTGAGLTGEIEYNTDLFDEATVRRTAGHWLRLLTEVTADPDRPIADYPILTGAEWDQSVVGWNDTAADVPAPHLMHHLFEREARRVPDATAVVCGDSRISYRELDERANQLAHALVARGVGPEVSVGVCLERSIDTIVAFLGVLKSGGVFTPLDPDYPAERLAFMIADARAQLLVVDSGVAATLPLGDVPRIVLDAGRAELDRLPVTPPRTLVRPENLSCVFYTSGSSGTPKCAMLTHLNYANYVHFWETTYHVSQVMRVHLQMTSFAFDIFVADATRALFSGATLVIAPREVVMSPERLYALMLAERVNSAEFITPILAALVDHLERTGQDLAFMDLLVAGSDIWYARDYLRARRLCRPTTRIVAAYGTSETSIDNSTLVDTEVPDDAEGIVAVGRPALNTRLYVLNERMRPVPAGIAGELYIGGAGVGRGYLRRPGLTAQRYVPDPFAAEPNARLYRTGDLTRYRPDGVIEILGRVDNQVKVGGFRIELGEIEDALRQHPTIDRSVVLARETGSGDRRLVGYVTQHDPASPVTDDELRVHLQARLPGYMVPSVVVRLARMPLNANGKIDRRALPAPDAELFDATGHVAPRTPVEEILAGIWCEVLELATVGVHDNFFGLGGSSLMLTQVASRIRASLRVEVPLREIYGLPTIAELARRLATGVADTAGPPPITARPPAELAEPSYAQQRMWFLNQLAPDDPAYNSLTVLRLTGELVLPALARAIDTVLARHDVLRTVFAQVDGMPRLVVLDPVARDLAVTDLSALPEPRRGAELTRLVHQDERAPFDLATGPLLRTSVVRLAADDHVLLLNLHHIVTDGWSAAILFDELSAAYTAEVTGTSPDLPEVTLRYADFAAWQREWLRGEVLAEQLEYWRGQMAGAPAVLDLPLDRPRPAVSSHFGDSFVFPLPGRLTGRLRALCQAEGVTLFMALLGSFQATLARHTGQDDIVVGSPIANRTRVELERMPGFFANTLALRTDLSGDPSFRAVLHRVREVALDAYAHQDLPFEKLVEQLAPERSMGHHPLFQVLLVLQDTPQESADLPGLRLEWMPYDSSVSQFDLSVSIAVTEDGLEGTVWYKTELFDRSTVESVLTSWRLLLDRACAAPDTRLAALPVSPPSTVDVESLELPATARIDDLVAAQVARTPNAIAVEDGDTRLTYAELDAAATDLAGELRALGAGPDVLIGLVLPRSADAVTAILAVLRTGAAYVPVDPLYPEVRRATMLRATAAVITAGLRVTGGHDRVRPGPVARPGPDDAAYVCYTSGSTGTPKGVVVSHRSLVNHSLAVDRHFALTPGDRVLQCRSLSFDAAAEEIFPALTHGATLVIGREALERGAEEFTDLVLAHRLTVVSLPTAFWARWADTGDGLRALAGSGLRFVLAAGEQAHPGHLRAWKDHVGETVTWCNVYGPTEATITTSVYRAGQDWERDCALTVPIGTPIANVTAHVLDRHHRPVPDGVVGELHVGGAALARGYLDQPAATAARFVPDPFGTGGRLYRTGDLVRRAADGTLRFVGRDDGQVKVLGHRVEPGEVAAALAAHPSVRDAVVLHTDERLVGYVAATGVTAAALRAHLERTLPRHLVPSAFVVLDDLPLTPNGKVDRAALTASAARRVDEHVEPATPVEHVLSAIWCEVLDRTEVSATADFFEIGGHSLLAAKVLSRIRGVLSVALPVRALFDHRTLDALAAAITTALTPDQHERIAGLVAQESAR</sequence>
<dbReference type="PROSITE" id="PS00455">
    <property type="entry name" value="AMP_BINDING"/>
    <property type="match status" value="2"/>
</dbReference>
<evidence type="ECO:0000313" key="7">
    <source>
        <dbReference type="Proteomes" id="UP000185696"/>
    </source>
</evidence>
<dbReference type="GO" id="GO:0003824">
    <property type="term" value="F:catalytic activity"/>
    <property type="evidence" value="ECO:0007669"/>
    <property type="project" value="InterPro"/>
</dbReference>
<evidence type="ECO:0000256" key="1">
    <source>
        <dbReference type="ARBA" id="ARBA00001957"/>
    </source>
</evidence>
<dbReference type="PROSITE" id="PS50075">
    <property type="entry name" value="CARRIER"/>
    <property type="match status" value="2"/>
</dbReference>
<dbReference type="EMBL" id="MSIF01000045">
    <property type="protein sequence ID" value="OLF04417.1"/>
    <property type="molecule type" value="Genomic_DNA"/>
</dbReference>
<dbReference type="FunFam" id="1.10.1200.10:FF:000005">
    <property type="entry name" value="Nonribosomal peptide synthetase 1"/>
    <property type="match status" value="1"/>
</dbReference>
<reference evidence="6 7" key="1">
    <citation type="submission" date="2016-12" db="EMBL/GenBank/DDBJ databases">
        <title>The draft genome sequence of Actinophytocola xinjiangensis.</title>
        <authorList>
            <person name="Wang W."/>
            <person name="Yuan L."/>
        </authorList>
    </citation>
    <scope>NUCLEOTIDE SEQUENCE [LARGE SCALE GENOMIC DNA]</scope>
    <source>
        <strain evidence="6 7">CGMCC 4.4663</strain>
    </source>
</reference>
<proteinExistence type="inferred from homology"/>
<evidence type="ECO:0000256" key="4">
    <source>
        <dbReference type="ARBA" id="ARBA00022553"/>
    </source>
</evidence>
<dbReference type="FunFam" id="1.10.1200.10:FF:000016">
    <property type="entry name" value="Non-ribosomal peptide synthase"/>
    <property type="match status" value="1"/>
</dbReference>
<organism evidence="6 7">
    <name type="scientific">Actinophytocola xinjiangensis</name>
    <dbReference type="NCBI Taxonomy" id="485602"/>
    <lineage>
        <taxon>Bacteria</taxon>
        <taxon>Bacillati</taxon>
        <taxon>Actinomycetota</taxon>
        <taxon>Actinomycetes</taxon>
        <taxon>Pseudonocardiales</taxon>
        <taxon>Pseudonocardiaceae</taxon>
    </lineage>
</organism>
<dbReference type="Gene3D" id="3.30.559.30">
    <property type="entry name" value="Nonribosomal peptide synthetase, condensation domain"/>
    <property type="match status" value="2"/>
</dbReference>
<dbReference type="InterPro" id="IPR042099">
    <property type="entry name" value="ANL_N_sf"/>
</dbReference>
<dbReference type="CDD" id="cd19531">
    <property type="entry name" value="LCL_NRPS-like"/>
    <property type="match status" value="2"/>
</dbReference>
<dbReference type="Gene3D" id="3.30.300.30">
    <property type="match status" value="2"/>
</dbReference>
<dbReference type="InterPro" id="IPR010071">
    <property type="entry name" value="AA_adenyl_dom"/>
</dbReference>
<evidence type="ECO:0000256" key="3">
    <source>
        <dbReference type="ARBA" id="ARBA00022450"/>
    </source>
</evidence>
<dbReference type="InterPro" id="IPR023213">
    <property type="entry name" value="CAT-like_dom_sf"/>
</dbReference>
<comment type="cofactor">
    <cofactor evidence="1">
        <name>pantetheine 4'-phosphate</name>
        <dbReference type="ChEBI" id="CHEBI:47942"/>
    </cofactor>
</comment>
<dbReference type="Pfam" id="PF00550">
    <property type="entry name" value="PP-binding"/>
    <property type="match status" value="2"/>
</dbReference>
<dbReference type="GO" id="GO:0031177">
    <property type="term" value="F:phosphopantetheine binding"/>
    <property type="evidence" value="ECO:0007669"/>
    <property type="project" value="InterPro"/>
</dbReference>
<dbReference type="FunFam" id="2.30.38.10:FF:000001">
    <property type="entry name" value="Non-ribosomal peptide synthetase PvdI"/>
    <property type="match status" value="2"/>
</dbReference>
<dbReference type="Gene3D" id="3.30.559.10">
    <property type="entry name" value="Chloramphenicol acetyltransferase-like domain"/>
    <property type="match status" value="2"/>
</dbReference>
<dbReference type="InterPro" id="IPR036736">
    <property type="entry name" value="ACP-like_sf"/>
</dbReference>
<dbReference type="InterPro" id="IPR020845">
    <property type="entry name" value="AMP-binding_CS"/>
</dbReference>
<dbReference type="GO" id="GO:0008610">
    <property type="term" value="P:lipid biosynthetic process"/>
    <property type="evidence" value="ECO:0007669"/>
    <property type="project" value="UniProtKB-ARBA"/>
</dbReference>
<dbReference type="InterPro" id="IPR020806">
    <property type="entry name" value="PKS_PP-bd"/>
</dbReference>
<dbReference type="InterPro" id="IPR006162">
    <property type="entry name" value="Ppantetheine_attach_site"/>
</dbReference>
<evidence type="ECO:0000313" key="6">
    <source>
        <dbReference type="EMBL" id="OLF04417.1"/>
    </source>
</evidence>
<dbReference type="Pfam" id="PF00668">
    <property type="entry name" value="Condensation"/>
    <property type="match status" value="2"/>
</dbReference>
<dbReference type="Gene3D" id="2.30.38.10">
    <property type="entry name" value="Luciferase, Domain 3"/>
    <property type="match status" value="1"/>
</dbReference>
<dbReference type="Gene3D" id="3.40.50.980">
    <property type="match status" value="2"/>
</dbReference>
<dbReference type="InterPro" id="IPR000873">
    <property type="entry name" value="AMP-dep_synth/lig_dom"/>
</dbReference>
<dbReference type="FunFam" id="3.30.300.30:FF:000010">
    <property type="entry name" value="Enterobactin synthetase component F"/>
    <property type="match status" value="1"/>
</dbReference>
<dbReference type="InterPro" id="IPR025110">
    <property type="entry name" value="AMP-bd_C"/>
</dbReference>
<comment type="similarity">
    <text evidence="2">Belongs to the ATP-dependent AMP-binding enzyme family.</text>
</comment>
<dbReference type="Pfam" id="PF13193">
    <property type="entry name" value="AMP-binding_C"/>
    <property type="match status" value="2"/>
</dbReference>
<feature type="domain" description="Carrier" evidence="5">
    <location>
        <begin position="972"/>
        <end position="1047"/>
    </location>
</feature>
<dbReference type="Pfam" id="PF00501">
    <property type="entry name" value="AMP-binding"/>
    <property type="match status" value="3"/>
</dbReference>
<keyword evidence="4" id="KW-0597">Phosphoprotein</keyword>
<accession>A0A7Z1ATY5</accession>
<dbReference type="SMART" id="SM00823">
    <property type="entry name" value="PKS_PP"/>
    <property type="match status" value="2"/>
</dbReference>
<dbReference type="FunFam" id="3.30.559.10:FF:000012">
    <property type="entry name" value="Non-ribosomal peptide synthetase"/>
    <property type="match status" value="1"/>
</dbReference>
<protein>
    <recommendedName>
        <fullName evidence="5">Carrier domain-containing protein</fullName>
    </recommendedName>
</protein>
<dbReference type="InterPro" id="IPR001242">
    <property type="entry name" value="Condensation_dom"/>
</dbReference>
<keyword evidence="3" id="KW-0596">Phosphopantetheine</keyword>
<dbReference type="GO" id="GO:0072330">
    <property type="term" value="P:monocarboxylic acid biosynthetic process"/>
    <property type="evidence" value="ECO:0007669"/>
    <property type="project" value="UniProtKB-ARBA"/>
</dbReference>
<dbReference type="GO" id="GO:0044550">
    <property type="term" value="P:secondary metabolite biosynthetic process"/>
    <property type="evidence" value="ECO:0007669"/>
    <property type="project" value="TreeGrafter"/>
</dbReference>
<dbReference type="Gene3D" id="3.40.50.12780">
    <property type="entry name" value="N-terminal domain of ligase-like"/>
    <property type="match status" value="1"/>
</dbReference>
<evidence type="ECO:0000259" key="5">
    <source>
        <dbReference type="PROSITE" id="PS50075"/>
    </source>
</evidence>
<evidence type="ECO:0000256" key="2">
    <source>
        <dbReference type="ARBA" id="ARBA00006432"/>
    </source>
</evidence>
<dbReference type="SUPFAM" id="SSF56801">
    <property type="entry name" value="Acetyl-CoA synthetase-like"/>
    <property type="match status" value="2"/>
</dbReference>
<dbReference type="GO" id="GO:0043041">
    <property type="term" value="P:amino acid activation for nonribosomal peptide biosynthetic process"/>
    <property type="evidence" value="ECO:0007669"/>
    <property type="project" value="TreeGrafter"/>
</dbReference>